<proteinExistence type="predicted"/>
<dbReference type="Proteomes" id="UP001383192">
    <property type="component" value="Unassembled WGS sequence"/>
</dbReference>
<dbReference type="AlphaFoldDB" id="A0AAW0CRQ7"/>
<keyword evidence="2" id="KW-1185">Reference proteome</keyword>
<sequence>MLIRVSVPVHQEFFNRLVEAYPREDTNILGSVRGSVNNRARQLEMFLLRNFAEFPIHFQKRYPDIPLLTDRFRRNVGIVLDTLGSVIEGEAMRSYITGLARCPAGECCLDRDMSNISTARLWAVEMVRLEGYLIFERDTRVDPMATLYDTYTLNWLRGGLADFLGVQAIQGVQLVDTANSVFEELLA</sequence>
<gene>
    <name evidence="1" type="ORF">VNI00_008951</name>
</gene>
<organism evidence="1 2">
    <name type="scientific">Paramarasmius palmivorus</name>
    <dbReference type="NCBI Taxonomy" id="297713"/>
    <lineage>
        <taxon>Eukaryota</taxon>
        <taxon>Fungi</taxon>
        <taxon>Dikarya</taxon>
        <taxon>Basidiomycota</taxon>
        <taxon>Agaricomycotina</taxon>
        <taxon>Agaricomycetes</taxon>
        <taxon>Agaricomycetidae</taxon>
        <taxon>Agaricales</taxon>
        <taxon>Marasmiineae</taxon>
        <taxon>Marasmiaceae</taxon>
        <taxon>Paramarasmius</taxon>
    </lineage>
</organism>
<protein>
    <submittedName>
        <fullName evidence="1">Uncharacterized protein</fullName>
    </submittedName>
</protein>
<dbReference type="EMBL" id="JAYKXP010000031">
    <property type="protein sequence ID" value="KAK7041969.1"/>
    <property type="molecule type" value="Genomic_DNA"/>
</dbReference>
<name>A0AAW0CRQ7_9AGAR</name>
<evidence type="ECO:0000313" key="1">
    <source>
        <dbReference type="EMBL" id="KAK7041969.1"/>
    </source>
</evidence>
<accession>A0AAW0CRQ7</accession>
<comment type="caution">
    <text evidence="1">The sequence shown here is derived from an EMBL/GenBank/DDBJ whole genome shotgun (WGS) entry which is preliminary data.</text>
</comment>
<evidence type="ECO:0000313" key="2">
    <source>
        <dbReference type="Proteomes" id="UP001383192"/>
    </source>
</evidence>
<reference evidence="1 2" key="1">
    <citation type="submission" date="2024-01" db="EMBL/GenBank/DDBJ databases">
        <title>A draft genome for a cacao thread blight-causing isolate of Paramarasmius palmivorus.</title>
        <authorList>
            <person name="Baruah I.K."/>
            <person name="Bukari Y."/>
            <person name="Amoako-Attah I."/>
            <person name="Meinhardt L.W."/>
            <person name="Bailey B.A."/>
            <person name="Cohen S.P."/>
        </authorList>
    </citation>
    <scope>NUCLEOTIDE SEQUENCE [LARGE SCALE GENOMIC DNA]</scope>
    <source>
        <strain evidence="1 2">GH-12</strain>
    </source>
</reference>